<evidence type="ECO:0000313" key="3">
    <source>
        <dbReference type="Proteomes" id="UP000033188"/>
    </source>
</evidence>
<dbReference type="AlphaFoldDB" id="A0A061DCJ5"/>
<feature type="region of interest" description="Disordered" evidence="1">
    <location>
        <begin position="211"/>
        <end position="236"/>
    </location>
</feature>
<feature type="region of interest" description="Disordered" evidence="1">
    <location>
        <begin position="26"/>
        <end position="62"/>
    </location>
</feature>
<protein>
    <submittedName>
        <fullName evidence="2">Uncharacterized protein</fullName>
    </submittedName>
</protein>
<evidence type="ECO:0000256" key="1">
    <source>
        <dbReference type="SAM" id="MobiDB-lite"/>
    </source>
</evidence>
<feature type="compositionally biased region" description="Basic and acidic residues" evidence="1">
    <location>
        <begin position="211"/>
        <end position="222"/>
    </location>
</feature>
<organism evidence="2 3">
    <name type="scientific">Babesia bigemina</name>
    <dbReference type="NCBI Taxonomy" id="5866"/>
    <lineage>
        <taxon>Eukaryota</taxon>
        <taxon>Sar</taxon>
        <taxon>Alveolata</taxon>
        <taxon>Apicomplexa</taxon>
        <taxon>Aconoidasida</taxon>
        <taxon>Piroplasmida</taxon>
        <taxon>Babesiidae</taxon>
        <taxon>Babesia</taxon>
    </lineage>
</organism>
<accession>A0A061DCJ5</accession>
<dbReference type="Proteomes" id="UP000033188">
    <property type="component" value="Chromosome 4"/>
</dbReference>
<dbReference type="GeneID" id="24566353"/>
<dbReference type="EMBL" id="LK391710">
    <property type="protein sequence ID" value="CDR97812.1"/>
    <property type="molecule type" value="Genomic_DNA"/>
</dbReference>
<keyword evidence="3" id="KW-1185">Reference proteome</keyword>
<proteinExistence type="predicted"/>
<feature type="compositionally biased region" description="Basic and acidic residues" evidence="1">
    <location>
        <begin position="35"/>
        <end position="49"/>
    </location>
</feature>
<sequence>MADLTGEDKPNIVATAISIDKGEEVKEGINGTYKDSTRGSDTIEHRGTNEDEMGSQSAATRGINASQAAYQGSAFPSQAAVAPPQFIPQESVTGRAFPSQVPVSGRAFPSQAAVAPPQFIPQESVTGRAFPSQAAVAPPQFIPQEPVSDRAFLSQAAYQGSALPSQETVAGRAFLSQAAYQGSALPSQAAYQGSALSSQAAVIRDIFASEEAGRGGGKDDSRAAGSGAGKDDSEAGYKDKCRKTLRKFRKPIKKRFRFRSEYDRNSSSTSESCGSRNMEQVIIDTADYAKYITKCVKHSAENLDRMIHFAPPLKSTIQNVTKTTIRVKTWNIDQTTRLVQAVRMVQRIFRLKKTIILRVKEACK</sequence>
<dbReference type="VEuPathDB" id="PiroplasmaDB:BBBOND_0403000"/>
<name>A0A061DCJ5_BABBI</name>
<evidence type="ECO:0000313" key="2">
    <source>
        <dbReference type="EMBL" id="CDR97812.1"/>
    </source>
</evidence>
<dbReference type="KEGG" id="bbig:BBBOND_0403000"/>
<gene>
    <name evidence="2" type="ORF">BBBOND_0403000</name>
</gene>
<reference evidence="3" key="1">
    <citation type="journal article" date="2014" name="Nucleic Acids Res.">
        <title>The evolutionary dynamics of variant antigen genes in Babesia reveal a history of genomic innovation underlying host-parasite interaction.</title>
        <authorList>
            <person name="Jackson A.P."/>
            <person name="Otto T.D."/>
            <person name="Darby A."/>
            <person name="Ramaprasad A."/>
            <person name="Xia D."/>
            <person name="Echaide I.E."/>
            <person name="Farber M."/>
            <person name="Gahlot S."/>
            <person name="Gamble J."/>
            <person name="Gupta D."/>
            <person name="Gupta Y."/>
            <person name="Jackson L."/>
            <person name="Malandrin L."/>
            <person name="Malas T.B."/>
            <person name="Moussa E."/>
            <person name="Nair M."/>
            <person name="Reid A.J."/>
            <person name="Sanders M."/>
            <person name="Sharma J."/>
            <person name="Tracey A."/>
            <person name="Quail M.A."/>
            <person name="Weir W."/>
            <person name="Wastling J.M."/>
            <person name="Hall N."/>
            <person name="Willadsen P."/>
            <person name="Lingelbach K."/>
            <person name="Shiels B."/>
            <person name="Tait A."/>
            <person name="Berriman M."/>
            <person name="Allred D.R."/>
            <person name="Pain A."/>
        </authorList>
    </citation>
    <scope>NUCLEOTIDE SEQUENCE [LARGE SCALE GENOMIC DNA]</scope>
    <source>
        <strain evidence="3">Bond</strain>
    </source>
</reference>
<dbReference type="RefSeq" id="XP_012769998.1">
    <property type="nucleotide sequence ID" value="XM_012914544.1"/>
</dbReference>